<keyword evidence="3" id="KW-1185">Reference proteome</keyword>
<reference evidence="2" key="1">
    <citation type="submission" date="2022-08" db="UniProtKB">
        <authorList>
            <consortium name="EnsemblMetazoa"/>
        </authorList>
    </citation>
    <scope>IDENTIFICATION</scope>
    <source>
        <strain evidence="2">Dongola</strain>
    </source>
</reference>
<dbReference type="PROSITE" id="PS50240">
    <property type="entry name" value="TRYPSIN_DOM"/>
    <property type="match status" value="1"/>
</dbReference>
<organism evidence="2 3">
    <name type="scientific">Anopheles arabiensis</name>
    <name type="common">Mosquito</name>
    <dbReference type="NCBI Taxonomy" id="7173"/>
    <lineage>
        <taxon>Eukaryota</taxon>
        <taxon>Metazoa</taxon>
        <taxon>Ecdysozoa</taxon>
        <taxon>Arthropoda</taxon>
        <taxon>Hexapoda</taxon>
        <taxon>Insecta</taxon>
        <taxon>Pterygota</taxon>
        <taxon>Neoptera</taxon>
        <taxon>Endopterygota</taxon>
        <taxon>Diptera</taxon>
        <taxon>Nematocera</taxon>
        <taxon>Culicoidea</taxon>
        <taxon>Culicidae</taxon>
        <taxon>Anophelinae</taxon>
        <taxon>Anopheles</taxon>
    </lineage>
</organism>
<dbReference type="SUPFAM" id="SSF50494">
    <property type="entry name" value="Trypsin-like serine proteases"/>
    <property type="match status" value="1"/>
</dbReference>
<proteinExistence type="inferred from homology"/>
<dbReference type="Pfam" id="PF00089">
    <property type="entry name" value="Trypsin"/>
    <property type="match status" value="1"/>
</dbReference>
<dbReference type="AlphaFoldDB" id="A0A182HXX2"/>
<name>A0A182HXX2_ANOAR</name>
<dbReference type="VEuPathDB" id="VectorBase:AARA006150"/>
<dbReference type="PANTHER" id="PTHR24260:SF147">
    <property type="entry name" value="EG:BACR7A4.3 PROTEIN-RELATED"/>
    <property type="match status" value="1"/>
</dbReference>
<evidence type="ECO:0000313" key="3">
    <source>
        <dbReference type="Proteomes" id="UP000075840"/>
    </source>
</evidence>
<evidence type="ECO:0000313" key="2">
    <source>
        <dbReference type="EnsemblMetazoa" id="AARA006150-PA"/>
    </source>
</evidence>
<dbReference type="InterPro" id="IPR051333">
    <property type="entry name" value="CLIP_Serine_Protease"/>
</dbReference>
<dbReference type="Proteomes" id="UP000075840">
    <property type="component" value="Unassembled WGS sequence"/>
</dbReference>
<evidence type="ECO:0000256" key="1">
    <source>
        <dbReference type="ARBA" id="ARBA00024195"/>
    </source>
</evidence>
<protein>
    <submittedName>
        <fullName evidence="2">Uncharacterized protein</fullName>
    </submittedName>
</protein>
<dbReference type="PANTHER" id="PTHR24260">
    <property type="match status" value="1"/>
</dbReference>
<dbReference type="InterPro" id="IPR001254">
    <property type="entry name" value="Trypsin_dom"/>
</dbReference>
<dbReference type="InterPro" id="IPR043504">
    <property type="entry name" value="Peptidase_S1_PA_chymotrypsin"/>
</dbReference>
<comment type="similarity">
    <text evidence="1">Belongs to the peptidase S1 family. CLIP subfamily.</text>
</comment>
<sequence length="308" mass="35773">MKKGVTFLACFIVCLKVACSEAEVRKLFNISHVNSSDYMRYHALHLFNNDHPNRLRPALKKCPMSNMLFPVKIFSTEEPYFCSAVFISADFLLAPAMCLKLMQPVDDHPSSHMFVLIEAEHVFYYEGGRRYINKIFYHPKLEEEPVYHNLAVVKLRNPIRETVMANGQSIVACLWSEIKLRNNKVYLGEWFKYHPEQNPAFRWLDVPVITRKECREELSKNKVIIPEFDRGVAETQLCVKDKKNSTMIEFCEPRSSGPLFMTLGNTVYVVGMPTVHIDDCNVQIEVFNQVSSFLDWIEAIVWPHFEPL</sequence>
<accession>A0A182HXX2</accession>
<dbReference type="EnsemblMetazoa" id="AARA006150-RA">
    <property type="protein sequence ID" value="AARA006150-PA"/>
    <property type="gene ID" value="AARA006150"/>
</dbReference>
<dbReference type="Gene3D" id="2.40.10.10">
    <property type="entry name" value="Trypsin-like serine proteases"/>
    <property type="match status" value="1"/>
</dbReference>
<dbReference type="EMBL" id="APCN01008701">
    <property type="status" value="NOT_ANNOTATED_CDS"/>
    <property type="molecule type" value="Genomic_DNA"/>
</dbReference>
<dbReference type="GO" id="GO:0006508">
    <property type="term" value="P:proteolysis"/>
    <property type="evidence" value="ECO:0007669"/>
    <property type="project" value="InterPro"/>
</dbReference>
<dbReference type="VEuPathDB" id="VectorBase:AARA21_007208"/>
<dbReference type="GO" id="GO:0004252">
    <property type="term" value="F:serine-type endopeptidase activity"/>
    <property type="evidence" value="ECO:0007669"/>
    <property type="project" value="InterPro"/>
</dbReference>
<dbReference type="SMART" id="SM00020">
    <property type="entry name" value="Tryp_SPc"/>
    <property type="match status" value="1"/>
</dbReference>
<dbReference type="InterPro" id="IPR009003">
    <property type="entry name" value="Peptidase_S1_PA"/>
</dbReference>